<evidence type="ECO:0000313" key="1">
    <source>
        <dbReference type="EMBL" id="KAI3706882.1"/>
    </source>
</evidence>
<comment type="caution">
    <text evidence="1">The sequence shown here is derived from an EMBL/GenBank/DDBJ whole genome shotgun (WGS) entry which is preliminary data.</text>
</comment>
<reference evidence="1 2" key="2">
    <citation type="journal article" date="2022" name="Mol. Ecol. Resour.">
        <title>The genomes of chicory, endive, great burdock and yacon provide insights into Asteraceae paleo-polyploidization history and plant inulin production.</title>
        <authorList>
            <person name="Fan W."/>
            <person name="Wang S."/>
            <person name="Wang H."/>
            <person name="Wang A."/>
            <person name="Jiang F."/>
            <person name="Liu H."/>
            <person name="Zhao H."/>
            <person name="Xu D."/>
            <person name="Zhang Y."/>
        </authorList>
    </citation>
    <scope>NUCLEOTIDE SEQUENCE [LARGE SCALE GENOMIC DNA]</scope>
    <source>
        <strain evidence="2">cv. Niubang</strain>
    </source>
</reference>
<proteinExistence type="predicted"/>
<accession>A0ACB9A9J7</accession>
<dbReference type="EMBL" id="CM042054">
    <property type="protein sequence ID" value="KAI3706882.1"/>
    <property type="molecule type" value="Genomic_DNA"/>
</dbReference>
<name>A0ACB9A9J7_ARCLA</name>
<organism evidence="1 2">
    <name type="scientific">Arctium lappa</name>
    <name type="common">Greater burdock</name>
    <name type="synonym">Lappa major</name>
    <dbReference type="NCBI Taxonomy" id="4217"/>
    <lineage>
        <taxon>Eukaryota</taxon>
        <taxon>Viridiplantae</taxon>
        <taxon>Streptophyta</taxon>
        <taxon>Embryophyta</taxon>
        <taxon>Tracheophyta</taxon>
        <taxon>Spermatophyta</taxon>
        <taxon>Magnoliopsida</taxon>
        <taxon>eudicotyledons</taxon>
        <taxon>Gunneridae</taxon>
        <taxon>Pentapetalae</taxon>
        <taxon>asterids</taxon>
        <taxon>campanulids</taxon>
        <taxon>Asterales</taxon>
        <taxon>Asteraceae</taxon>
        <taxon>Carduoideae</taxon>
        <taxon>Cardueae</taxon>
        <taxon>Arctiinae</taxon>
        <taxon>Arctium</taxon>
    </lineage>
</organism>
<evidence type="ECO:0000313" key="2">
    <source>
        <dbReference type="Proteomes" id="UP001055879"/>
    </source>
</evidence>
<protein>
    <submittedName>
        <fullName evidence="1">Uncharacterized protein</fullName>
    </submittedName>
</protein>
<gene>
    <name evidence="1" type="ORF">L6452_24928</name>
</gene>
<keyword evidence="2" id="KW-1185">Reference proteome</keyword>
<sequence length="99" mass="11030">MLSSLTPSIYVDNFNNIHEFRCFFFGKAIQAGASCKQVSGFLDFESSGFFGFSCRILIPFLLPKLASVEEKNNEKHHGSLISDLMAAIFPGLTFLPPYD</sequence>
<reference evidence="2" key="1">
    <citation type="journal article" date="2022" name="Mol. Ecol. Resour.">
        <title>The genomes of chicory, endive, great burdock and yacon provide insights into Asteraceae palaeo-polyploidization history and plant inulin production.</title>
        <authorList>
            <person name="Fan W."/>
            <person name="Wang S."/>
            <person name="Wang H."/>
            <person name="Wang A."/>
            <person name="Jiang F."/>
            <person name="Liu H."/>
            <person name="Zhao H."/>
            <person name="Xu D."/>
            <person name="Zhang Y."/>
        </authorList>
    </citation>
    <scope>NUCLEOTIDE SEQUENCE [LARGE SCALE GENOMIC DNA]</scope>
    <source>
        <strain evidence="2">cv. Niubang</strain>
    </source>
</reference>
<dbReference type="Proteomes" id="UP001055879">
    <property type="component" value="Linkage Group LG08"/>
</dbReference>